<organism evidence="2 3">
    <name type="scientific">Astrephomene gubernaculifera</name>
    <dbReference type="NCBI Taxonomy" id="47775"/>
    <lineage>
        <taxon>Eukaryota</taxon>
        <taxon>Viridiplantae</taxon>
        <taxon>Chlorophyta</taxon>
        <taxon>core chlorophytes</taxon>
        <taxon>Chlorophyceae</taxon>
        <taxon>CS clade</taxon>
        <taxon>Chlamydomonadales</taxon>
        <taxon>Astrephomenaceae</taxon>
        <taxon>Astrephomene</taxon>
    </lineage>
</organism>
<dbReference type="Proteomes" id="UP001054857">
    <property type="component" value="Unassembled WGS sequence"/>
</dbReference>
<keyword evidence="3" id="KW-1185">Reference proteome</keyword>
<name>A0AAD3DQJ9_9CHLO</name>
<evidence type="ECO:0000313" key="2">
    <source>
        <dbReference type="EMBL" id="GFR46214.1"/>
    </source>
</evidence>
<dbReference type="SUPFAM" id="SSF48403">
    <property type="entry name" value="Ankyrin repeat"/>
    <property type="match status" value="1"/>
</dbReference>
<proteinExistence type="predicted"/>
<feature type="signal peptide" evidence="1">
    <location>
        <begin position="1"/>
        <end position="35"/>
    </location>
</feature>
<feature type="chain" id="PRO_5042052279" evidence="1">
    <location>
        <begin position="36"/>
        <end position="185"/>
    </location>
</feature>
<evidence type="ECO:0000256" key="1">
    <source>
        <dbReference type="SAM" id="SignalP"/>
    </source>
</evidence>
<accession>A0AAD3DQJ9</accession>
<feature type="non-terminal residue" evidence="2">
    <location>
        <position position="1"/>
    </location>
</feature>
<evidence type="ECO:0000313" key="3">
    <source>
        <dbReference type="Proteomes" id="UP001054857"/>
    </source>
</evidence>
<dbReference type="Gene3D" id="1.25.40.20">
    <property type="entry name" value="Ankyrin repeat-containing domain"/>
    <property type="match status" value="1"/>
</dbReference>
<protein>
    <submittedName>
        <fullName evidence="2">Uncharacterized protein</fullName>
    </submittedName>
</protein>
<dbReference type="InterPro" id="IPR002110">
    <property type="entry name" value="Ankyrin_rpt"/>
</dbReference>
<dbReference type="AlphaFoldDB" id="A0AAD3DQJ9"/>
<gene>
    <name evidence="2" type="ORF">Agub_g7753</name>
</gene>
<dbReference type="Pfam" id="PF12796">
    <property type="entry name" value="Ank_2"/>
    <property type="match status" value="1"/>
</dbReference>
<comment type="caution">
    <text evidence="2">The sequence shown here is derived from an EMBL/GenBank/DDBJ whole genome shotgun (WGS) entry which is preliminary data.</text>
</comment>
<sequence length="185" mass="20337">LMLQQDTQSWDTPLHTACRHHFLVVLRWLLPRADADVLLAATKDGWLPLHTACRCGAEEEAAAYLEEVERWGLLEEEGPRKVILSDLSPFNRYYRDHGAVEVLHRALERVRSGLGHLPAFPVAGAHLFGCHAATPASMLAPGGAWHGGVHGMLPSAWGGGSSSPCCSVLRSRTHLRRPHRRTAHG</sequence>
<reference evidence="2 3" key="1">
    <citation type="journal article" date="2021" name="Sci. Rep.">
        <title>Genome sequencing of the multicellular alga Astrephomene provides insights into convergent evolution of germ-soma differentiation.</title>
        <authorList>
            <person name="Yamashita S."/>
            <person name="Yamamoto K."/>
            <person name="Matsuzaki R."/>
            <person name="Suzuki S."/>
            <person name="Yamaguchi H."/>
            <person name="Hirooka S."/>
            <person name="Minakuchi Y."/>
            <person name="Miyagishima S."/>
            <person name="Kawachi M."/>
            <person name="Toyoda A."/>
            <person name="Nozaki H."/>
        </authorList>
    </citation>
    <scope>NUCLEOTIDE SEQUENCE [LARGE SCALE GENOMIC DNA]</scope>
    <source>
        <strain evidence="2 3">NIES-4017</strain>
    </source>
</reference>
<feature type="non-terminal residue" evidence="2">
    <location>
        <position position="185"/>
    </location>
</feature>
<dbReference type="EMBL" id="BMAR01000013">
    <property type="protein sequence ID" value="GFR46214.1"/>
    <property type="molecule type" value="Genomic_DNA"/>
</dbReference>
<dbReference type="InterPro" id="IPR036770">
    <property type="entry name" value="Ankyrin_rpt-contain_sf"/>
</dbReference>
<keyword evidence="1" id="KW-0732">Signal</keyword>